<feature type="domain" description="Sushi" evidence="10">
    <location>
        <begin position="87"/>
        <end position="145"/>
    </location>
</feature>
<evidence type="ECO:0000256" key="1">
    <source>
        <dbReference type="ARBA" id="ARBA00004613"/>
    </source>
</evidence>
<dbReference type="InterPro" id="IPR051503">
    <property type="entry name" value="ComplSys_Reg/VirEntry_Med"/>
</dbReference>
<dbReference type="Ensembl" id="ENSCCAT00000025244.1">
    <property type="protein sequence ID" value="ENSCCAP00000007868.1"/>
    <property type="gene ID" value="ENSCCAG00000021683.1"/>
</dbReference>
<evidence type="ECO:0000259" key="10">
    <source>
        <dbReference type="PROSITE" id="PS50923"/>
    </source>
</evidence>
<dbReference type="PANTHER" id="PTHR45785">
    <property type="entry name" value="COMPLEMENT FACTOR H-RELATED"/>
    <property type="match status" value="1"/>
</dbReference>
<dbReference type="GO" id="GO:0005615">
    <property type="term" value="C:extracellular space"/>
    <property type="evidence" value="ECO:0007669"/>
    <property type="project" value="TreeGrafter"/>
</dbReference>
<protein>
    <recommendedName>
        <fullName evidence="10">Sushi domain-containing protein</fullName>
    </recommendedName>
</protein>
<evidence type="ECO:0000313" key="12">
    <source>
        <dbReference type="Proteomes" id="UP000233040"/>
    </source>
</evidence>
<keyword evidence="7" id="KW-0325">Glycoprotein</keyword>
<dbReference type="AlphaFoldDB" id="A0A2K5PW29"/>
<evidence type="ECO:0000256" key="5">
    <source>
        <dbReference type="ARBA" id="ARBA00022737"/>
    </source>
</evidence>
<dbReference type="InterPro" id="IPR035976">
    <property type="entry name" value="Sushi/SCR/CCP_sf"/>
</dbReference>
<dbReference type="Pfam" id="PF00084">
    <property type="entry name" value="Sushi"/>
    <property type="match status" value="2"/>
</dbReference>
<proteinExistence type="predicted"/>
<dbReference type="FunFam" id="2.10.70.10:FF:000060">
    <property type="entry name" value="Complement inhibitory factor H"/>
    <property type="match status" value="1"/>
</dbReference>
<dbReference type="CDD" id="cd00033">
    <property type="entry name" value="CCP"/>
    <property type="match status" value="1"/>
</dbReference>
<keyword evidence="2" id="KW-0964">Secreted</keyword>
<dbReference type="PANTHER" id="PTHR45785:SF7">
    <property type="entry name" value="COMPLEMENT FACTOR H"/>
    <property type="match status" value="1"/>
</dbReference>
<sequence length="214" mass="24588">MCFLVRVILISWVSSVGGQATLCDFPKINHGILYDEENYKPFSQVPIGEVFYYSCEYNFMSPSKSFWTHITCTEGWSPTPKRLNSTGKSGPPPPIVNGDTTSFPKSVYAPDSLVEYQCQNLYELEGNKRITCRNGRWSEAPKCLYPCVISQEIMEKYNLTFKWTAEPKLYVKSGEPTQFMCKYGYHPSPNSQRFRRTCQDGKLEYPSCVKKNQN</sequence>
<accession>A0A2K5PW29</accession>
<evidence type="ECO:0000256" key="7">
    <source>
        <dbReference type="ARBA" id="ARBA00023180"/>
    </source>
</evidence>
<reference evidence="11" key="1">
    <citation type="submission" date="2025-08" db="UniProtKB">
        <authorList>
            <consortium name="Ensembl"/>
        </authorList>
    </citation>
    <scope>IDENTIFICATION</scope>
</reference>
<dbReference type="OMA" id="GHNRERY"/>
<evidence type="ECO:0000313" key="11">
    <source>
        <dbReference type="Ensembl" id="ENSCCAP00000007868.1"/>
    </source>
</evidence>
<evidence type="ECO:0000256" key="8">
    <source>
        <dbReference type="PROSITE-ProRule" id="PRU00302"/>
    </source>
</evidence>
<dbReference type="SUPFAM" id="SSF57535">
    <property type="entry name" value="Complement control module/SCR domain"/>
    <property type="match status" value="2"/>
</dbReference>
<comment type="caution">
    <text evidence="8">Lacks conserved residue(s) required for the propagation of feature annotation.</text>
</comment>
<dbReference type="FunFam" id="2.10.70.10:FF:000054">
    <property type="entry name" value="Complement inhibitory factor H"/>
    <property type="match status" value="1"/>
</dbReference>
<keyword evidence="6" id="KW-1015">Disulfide bond</keyword>
<evidence type="ECO:0000256" key="3">
    <source>
        <dbReference type="ARBA" id="ARBA00022659"/>
    </source>
</evidence>
<dbReference type="GeneTree" id="ENSGT00940000163274"/>
<dbReference type="FunFam" id="2.10.70.10:FF:000026">
    <property type="entry name" value="Complement inhibitory factor H"/>
    <property type="match status" value="1"/>
</dbReference>
<feature type="chain" id="PRO_5014464831" description="Sushi domain-containing protein" evidence="9">
    <location>
        <begin position="19"/>
        <end position="214"/>
    </location>
</feature>
<evidence type="ECO:0000256" key="2">
    <source>
        <dbReference type="ARBA" id="ARBA00022525"/>
    </source>
</evidence>
<evidence type="ECO:0000256" key="9">
    <source>
        <dbReference type="SAM" id="SignalP"/>
    </source>
</evidence>
<keyword evidence="5" id="KW-0677">Repeat</keyword>
<dbReference type="STRING" id="9516.ENSCCAP00000007868"/>
<dbReference type="GO" id="GO:0006956">
    <property type="term" value="P:complement activation"/>
    <property type="evidence" value="ECO:0007669"/>
    <property type="project" value="TreeGrafter"/>
</dbReference>
<dbReference type="Proteomes" id="UP000233040">
    <property type="component" value="Unassembled WGS sequence"/>
</dbReference>
<dbReference type="Gene3D" id="2.10.70.10">
    <property type="entry name" value="Complement Module, domain 1"/>
    <property type="match status" value="3"/>
</dbReference>
<dbReference type="GO" id="GO:0001851">
    <property type="term" value="F:complement component C3b binding"/>
    <property type="evidence" value="ECO:0007669"/>
    <property type="project" value="TreeGrafter"/>
</dbReference>
<keyword evidence="3 8" id="KW-0768">Sushi</keyword>
<dbReference type="PROSITE" id="PS50923">
    <property type="entry name" value="SUSHI"/>
    <property type="match status" value="1"/>
</dbReference>
<evidence type="ECO:0000256" key="6">
    <source>
        <dbReference type="ARBA" id="ARBA00023157"/>
    </source>
</evidence>
<feature type="signal peptide" evidence="9">
    <location>
        <begin position="1"/>
        <end position="18"/>
    </location>
</feature>
<comment type="subcellular location">
    <subcellularLocation>
        <location evidence="1">Secreted</location>
    </subcellularLocation>
</comment>
<name>A0A2K5PW29_CEBIM</name>
<keyword evidence="4 9" id="KW-0732">Signal</keyword>
<evidence type="ECO:0000256" key="4">
    <source>
        <dbReference type="ARBA" id="ARBA00022729"/>
    </source>
</evidence>
<dbReference type="InterPro" id="IPR000436">
    <property type="entry name" value="Sushi_SCR_CCP_dom"/>
</dbReference>
<reference evidence="11" key="2">
    <citation type="submission" date="2025-09" db="UniProtKB">
        <authorList>
            <consortium name="Ensembl"/>
        </authorList>
    </citation>
    <scope>IDENTIFICATION</scope>
</reference>
<organism evidence="11 12">
    <name type="scientific">Cebus imitator</name>
    <name type="common">Panamanian white-faced capuchin</name>
    <name type="synonym">Cebus capucinus imitator</name>
    <dbReference type="NCBI Taxonomy" id="2715852"/>
    <lineage>
        <taxon>Eukaryota</taxon>
        <taxon>Metazoa</taxon>
        <taxon>Chordata</taxon>
        <taxon>Craniata</taxon>
        <taxon>Vertebrata</taxon>
        <taxon>Euteleostomi</taxon>
        <taxon>Mammalia</taxon>
        <taxon>Eutheria</taxon>
        <taxon>Euarchontoglires</taxon>
        <taxon>Primates</taxon>
        <taxon>Haplorrhini</taxon>
        <taxon>Platyrrhini</taxon>
        <taxon>Cebidae</taxon>
        <taxon>Cebinae</taxon>
        <taxon>Cebus</taxon>
    </lineage>
</organism>
<dbReference type="SMART" id="SM00032">
    <property type="entry name" value="CCP"/>
    <property type="match status" value="3"/>
</dbReference>
<keyword evidence="12" id="KW-1185">Reference proteome</keyword>